<dbReference type="AlphaFoldDB" id="A0A418KGI1"/>
<evidence type="ECO:0000256" key="1">
    <source>
        <dbReference type="SAM" id="MobiDB-lite"/>
    </source>
</evidence>
<keyword evidence="2" id="KW-0812">Transmembrane</keyword>
<feature type="transmembrane region" description="Helical" evidence="2">
    <location>
        <begin position="21"/>
        <end position="47"/>
    </location>
</feature>
<evidence type="ECO:0000256" key="2">
    <source>
        <dbReference type="SAM" id="Phobius"/>
    </source>
</evidence>
<keyword evidence="2" id="KW-0472">Membrane</keyword>
<gene>
    <name evidence="3" type="ORF">DY240_30370</name>
</gene>
<protein>
    <submittedName>
        <fullName evidence="3">Uncharacterized protein</fullName>
    </submittedName>
</protein>
<organism evidence="3 4">
    <name type="scientific">Jiangella rhizosphaerae</name>
    <dbReference type="NCBI Taxonomy" id="2293569"/>
    <lineage>
        <taxon>Bacteria</taxon>
        <taxon>Bacillati</taxon>
        <taxon>Actinomycetota</taxon>
        <taxon>Actinomycetes</taxon>
        <taxon>Jiangellales</taxon>
        <taxon>Jiangellaceae</taxon>
        <taxon>Jiangella</taxon>
    </lineage>
</organism>
<sequence length="104" mass="10964">MSNVSYGSAHLVHAMLDGLRYVLWVVVSGFAVVGAAFYGGAGVAAVWQKAGPPARRRDDEVAREAAEGIAEIEAFLAQHEPHIEPPEPPPAPRRKLPPASGEAA</sequence>
<feature type="region of interest" description="Disordered" evidence="1">
    <location>
        <begin position="79"/>
        <end position="104"/>
    </location>
</feature>
<dbReference type="EMBL" id="QUAL01000437">
    <property type="protein sequence ID" value="RIQ11024.1"/>
    <property type="molecule type" value="Genomic_DNA"/>
</dbReference>
<dbReference type="Proteomes" id="UP000284057">
    <property type="component" value="Unassembled WGS sequence"/>
</dbReference>
<evidence type="ECO:0000313" key="3">
    <source>
        <dbReference type="EMBL" id="RIQ11024.1"/>
    </source>
</evidence>
<name>A0A418KGI1_9ACTN</name>
<keyword evidence="2" id="KW-1133">Transmembrane helix</keyword>
<proteinExistence type="predicted"/>
<keyword evidence="4" id="KW-1185">Reference proteome</keyword>
<reference evidence="3 4" key="1">
    <citation type="submission" date="2018-09" db="EMBL/GenBank/DDBJ databases">
        <title>Isolation, diversity and antifungal activity of actinobacteria from wheat.</title>
        <authorList>
            <person name="Han C."/>
        </authorList>
    </citation>
    <scope>NUCLEOTIDE SEQUENCE [LARGE SCALE GENOMIC DNA]</scope>
    <source>
        <strain evidence="3 4">NEAU-YY265</strain>
    </source>
</reference>
<accession>A0A418KGI1</accession>
<evidence type="ECO:0000313" key="4">
    <source>
        <dbReference type="Proteomes" id="UP000284057"/>
    </source>
</evidence>
<comment type="caution">
    <text evidence="3">The sequence shown here is derived from an EMBL/GenBank/DDBJ whole genome shotgun (WGS) entry which is preliminary data.</text>
</comment>